<name>A0ACC1SML3_9HYPO</name>
<protein>
    <submittedName>
        <fullName evidence="1">Uncharacterized protein</fullName>
    </submittedName>
</protein>
<organism evidence="1 2">
    <name type="scientific">Fusarium decemcellulare</name>
    <dbReference type="NCBI Taxonomy" id="57161"/>
    <lineage>
        <taxon>Eukaryota</taxon>
        <taxon>Fungi</taxon>
        <taxon>Dikarya</taxon>
        <taxon>Ascomycota</taxon>
        <taxon>Pezizomycotina</taxon>
        <taxon>Sordariomycetes</taxon>
        <taxon>Hypocreomycetidae</taxon>
        <taxon>Hypocreales</taxon>
        <taxon>Nectriaceae</taxon>
        <taxon>Fusarium</taxon>
        <taxon>Fusarium decemcellulare species complex</taxon>
    </lineage>
</organism>
<proteinExistence type="predicted"/>
<accession>A0ACC1SML3</accession>
<comment type="caution">
    <text evidence="1">The sequence shown here is derived from an EMBL/GenBank/DDBJ whole genome shotgun (WGS) entry which is preliminary data.</text>
</comment>
<gene>
    <name evidence="1" type="ORF">NM208_g3846</name>
</gene>
<sequence length="171" mass="19429">MCPSNSLTLICGHLLKNYLKQEQRVKRILVYFCAHVRGIIIQALFEVADGTQPEQSLPSFAACLVDKTLPYWKPLLKHCNLDCGNHQSYERIIIRAFKNTVKWMERRLIECSVLEKTPEGLKRTPGCEFTSPEAAGQWFNTVFQTARANGQLNDMMTDFESMSLAEIALGT</sequence>
<keyword evidence="2" id="KW-1185">Reference proteome</keyword>
<evidence type="ECO:0000313" key="2">
    <source>
        <dbReference type="Proteomes" id="UP001148629"/>
    </source>
</evidence>
<reference evidence="1" key="1">
    <citation type="submission" date="2022-08" db="EMBL/GenBank/DDBJ databases">
        <title>Genome Sequence of Fusarium decemcellulare.</title>
        <authorList>
            <person name="Buettner E."/>
        </authorList>
    </citation>
    <scope>NUCLEOTIDE SEQUENCE</scope>
    <source>
        <strain evidence="1">Babe19</strain>
    </source>
</reference>
<dbReference type="EMBL" id="JANRMS010000269">
    <property type="protein sequence ID" value="KAJ3542929.1"/>
    <property type="molecule type" value="Genomic_DNA"/>
</dbReference>
<dbReference type="Proteomes" id="UP001148629">
    <property type="component" value="Unassembled WGS sequence"/>
</dbReference>
<evidence type="ECO:0000313" key="1">
    <source>
        <dbReference type="EMBL" id="KAJ3542929.1"/>
    </source>
</evidence>